<sequence>MTVQPSRNQIERASSTRAISHASTPNELYGRCLAEIFKEYAPHVAECYSVEERPEDASPTESVASFEITKLVLEKDSQMTARLKNVYHLLAHSGSSIAVAISRTHRDCRVFMAVGIEGCDSEKAKNLAAGVRDAFLGNFPGSECGPVRYYSDTPGSAFGFLDGSTRFGNVGFSSVGIVSNVATDFSEGFSAQGIERLIDGVSLGPDEEYTVMLVGKAVSHDELVLKKSQLYGIYTGLSPFASVQRSWGEQQSTTWTKSLNIGMFGSIPLTPAGSFGPSLGANVGTGISRGATVGTMSSDTVTVTEYGVKHMLETVERQVDRLEECEALGMWRFSAYVVSPEIRLVNETARMYLSLTQGEESHLESPAINIWNAHRDGGADKGEISRLRDYMMHLDHPVFVKRQNTEGGRFNSANWPDRVSCTADLSGAELSKAINLPRKSIPGLPVIECAPFGREVSSYDAESAGDIRIGCIHHMHHNEEMPVGLSAQSLASHVFVTGSTGCGKSNTVYKLLDEANANFLVIEPAKGEYRYEFEGTAKAYGTNPLMGEILRINPFVFPEGIHVYEHVDRILEVFNVCWPMYAAMPAVLKEAVIRAYESVGWDLKTSKNEFGALYPTFKDVCREVDAYIEGSDYSADTKGDYKGSLKTRLESLTNGINELVFCNGCISDEGLFDSRAIVDLSRVGSSENKALIMGVLVIKLQEYRMSQKERAANEDLKHITVIEEAHNLLRNCSNLSSAETGGDIAAKSVEMISNAIAEMRTYGEAFVIVDQSPGLLDMSAIRNTNTKIIMRLPDEGDRNLVGKAANLNEAQIQELARLQRGVAAIYQNEWIEPVLCHIGKHECEQAAQSAGVPESQNARGLSDADKQYLNTCLLDPSKIDEPRERSFAECVRESGLPDSLKAKAIGMAYLPLSKRRELYGESAYDYFGMEDALKEAEGLGAAALVELIRNHLSRRWEFEEGCGVEQWGPAQYLFVQTMLSEHANVLARQARDIETAESIFKFARAAAALASMKPVM</sequence>
<dbReference type="AlphaFoldDB" id="A0A921IPF8"/>
<evidence type="ECO:0000313" key="2">
    <source>
        <dbReference type="EMBL" id="HJG31160.1"/>
    </source>
</evidence>
<accession>A0A921IPF8</accession>
<dbReference type="Gene3D" id="3.40.50.300">
    <property type="entry name" value="P-loop containing nucleotide triphosphate hydrolases"/>
    <property type="match status" value="2"/>
</dbReference>
<dbReference type="PANTHER" id="PTHR42957">
    <property type="entry name" value="HELICASE MJ1565-RELATED"/>
    <property type="match status" value="1"/>
</dbReference>
<gene>
    <name evidence="2" type="ORF">K8U80_07155</name>
</gene>
<dbReference type="Pfam" id="PF01935">
    <property type="entry name" value="DUF87"/>
    <property type="match status" value="1"/>
</dbReference>
<reference evidence="2" key="1">
    <citation type="journal article" date="2021" name="PeerJ">
        <title>Extensive microbial diversity within the chicken gut microbiome revealed by metagenomics and culture.</title>
        <authorList>
            <person name="Gilroy R."/>
            <person name="Ravi A."/>
            <person name="Getino M."/>
            <person name="Pursley I."/>
            <person name="Horton D.L."/>
            <person name="Alikhan N.F."/>
            <person name="Baker D."/>
            <person name="Gharbi K."/>
            <person name="Hall N."/>
            <person name="Watson M."/>
            <person name="Adriaenssens E.M."/>
            <person name="Foster-Nyarko E."/>
            <person name="Jarju S."/>
            <person name="Secka A."/>
            <person name="Antonio M."/>
            <person name="Oren A."/>
            <person name="Chaudhuri R.R."/>
            <person name="La Ragione R."/>
            <person name="Hildebrand F."/>
            <person name="Pallen M.J."/>
        </authorList>
    </citation>
    <scope>NUCLEOTIDE SEQUENCE</scope>
    <source>
        <strain evidence="2">ChiGjej2B2-7701</strain>
    </source>
</reference>
<organism evidence="2 3">
    <name type="scientific">Collinsella ihumii</name>
    <dbReference type="NCBI Taxonomy" id="1720204"/>
    <lineage>
        <taxon>Bacteria</taxon>
        <taxon>Bacillati</taxon>
        <taxon>Actinomycetota</taxon>
        <taxon>Coriobacteriia</taxon>
        <taxon>Coriobacteriales</taxon>
        <taxon>Coriobacteriaceae</taxon>
        <taxon>Collinsella</taxon>
    </lineage>
</organism>
<name>A0A921IPF8_9ACTN</name>
<evidence type="ECO:0000313" key="3">
    <source>
        <dbReference type="Proteomes" id="UP000746751"/>
    </source>
</evidence>
<evidence type="ECO:0000259" key="1">
    <source>
        <dbReference type="Pfam" id="PF01935"/>
    </source>
</evidence>
<dbReference type="Proteomes" id="UP000746751">
    <property type="component" value="Unassembled WGS sequence"/>
</dbReference>
<reference evidence="2" key="2">
    <citation type="submission" date="2021-09" db="EMBL/GenBank/DDBJ databases">
        <authorList>
            <person name="Gilroy R."/>
        </authorList>
    </citation>
    <scope>NUCLEOTIDE SEQUENCE</scope>
    <source>
        <strain evidence="2">ChiGjej2B2-7701</strain>
    </source>
</reference>
<dbReference type="InterPro" id="IPR027417">
    <property type="entry name" value="P-loop_NTPase"/>
</dbReference>
<dbReference type="PANTHER" id="PTHR42957:SF1">
    <property type="entry name" value="HELICASE MJ1565-RELATED"/>
    <property type="match status" value="1"/>
</dbReference>
<dbReference type="InterPro" id="IPR002789">
    <property type="entry name" value="HerA_central"/>
</dbReference>
<protein>
    <submittedName>
        <fullName evidence="2">DUF87 domain-containing protein</fullName>
    </submittedName>
</protein>
<comment type="caution">
    <text evidence="2">The sequence shown here is derived from an EMBL/GenBank/DDBJ whole genome shotgun (WGS) entry which is preliminary data.</text>
</comment>
<dbReference type="InterPro" id="IPR008571">
    <property type="entry name" value="HerA-like"/>
</dbReference>
<feature type="domain" description="Helicase HerA central" evidence="1">
    <location>
        <begin position="477"/>
        <end position="659"/>
    </location>
</feature>
<proteinExistence type="predicted"/>
<dbReference type="EMBL" id="DYVF01000044">
    <property type="protein sequence ID" value="HJG31160.1"/>
    <property type="molecule type" value="Genomic_DNA"/>
</dbReference>
<dbReference type="SUPFAM" id="SSF52540">
    <property type="entry name" value="P-loop containing nucleoside triphosphate hydrolases"/>
    <property type="match status" value="1"/>
</dbReference>